<dbReference type="GO" id="GO:0015421">
    <property type="term" value="F:ABC-type oligopeptide transporter activity"/>
    <property type="evidence" value="ECO:0007669"/>
    <property type="project" value="TreeGrafter"/>
</dbReference>
<evidence type="ECO:0000256" key="4">
    <source>
        <dbReference type="ARBA" id="ARBA00022692"/>
    </source>
</evidence>
<protein>
    <submittedName>
        <fullName evidence="12">ATP-binding protein</fullName>
    </submittedName>
</protein>
<dbReference type="Proteomes" id="UP000029500">
    <property type="component" value="Chromosome"/>
</dbReference>
<keyword evidence="13" id="KW-1185">Reference proteome</keyword>
<keyword evidence="4 9" id="KW-0812">Transmembrane</keyword>
<dbReference type="Pfam" id="PF00005">
    <property type="entry name" value="ABC_tran"/>
    <property type="match status" value="1"/>
</dbReference>
<dbReference type="HOGENOM" id="CLU_000604_84_3_9"/>
<dbReference type="KEGG" id="pgm:PGRAT_27750"/>
<dbReference type="PANTHER" id="PTHR43394">
    <property type="entry name" value="ATP-DEPENDENT PERMEASE MDL1, MITOCHONDRIAL"/>
    <property type="match status" value="1"/>
</dbReference>
<dbReference type="AlphaFoldDB" id="A0A089MHL4"/>
<dbReference type="STRING" id="189425.PGRAT_27750"/>
<organism evidence="12 13">
    <name type="scientific">Paenibacillus graminis</name>
    <dbReference type="NCBI Taxonomy" id="189425"/>
    <lineage>
        <taxon>Bacteria</taxon>
        <taxon>Bacillati</taxon>
        <taxon>Bacillota</taxon>
        <taxon>Bacilli</taxon>
        <taxon>Bacillales</taxon>
        <taxon>Paenibacillaceae</taxon>
        <taxon>Paenibacillus</taxon>
    </lineage>
</organism>
<dbReference type="InterPro" id="IPR036640">
    <property type="entry name" value="ABC1_TM_sf"/>
</dbReference>
<dbReference type="FunFam" id="3.40.50.300:FF:000221">
    <property type="entry name" value="Multidrug ABC transporter ATP-binding protein"/>
    <property type="match status" value="1"/>
</dbReference>
<evidence type="ECO:0000313" key="13">
    <source>
        <dbReference type="Proteomes" id="UP000029500"/>
    </source>
</evidence>
<dbReference type="CDD" id="cd07346">
    <property type="entry name" value="ABC_6TM_exporters"/>
    <property type="match status" value="1"/>
</dbReference>
<keyword evidence="8 9" id="KW-0472">Membrane</keyword>
<gene>
    <name evidence="12" type="ORF">PGRAT_27750</name>
</gene>
<dbReference type="InterPro" id="IPR027417">
    <property type="entry name" value="P-loop_NTPase"/>
</dbReference>
<dbReference type="GO" id="GO:0005886">
    <property type="term" value="C:plasma membrane"/>
    <property type="evidence" value="ECO:0007669"/>
    <property type="project" value="UniProtKB-SubCell"/>
</dbReference>
<feature type="domain" description="ABC transporter" evidence="10">
    <location>
        <begin position="336"/>
        <end position="569"/>
    </location>
</feature>
<dbReference type="SUPFAM" id="SSF90123">
    <property type="entry name" value="ABC transporter transmembrane region"/>
    <property type="match status" value="1"/>
</dbReference>
<feature type="transmembrane region" description="Helical" evidence="9">
    <location>
        <begin position="248"/>
        <end position="266"/>
    </location>
</feature>
<keyword evidence="2" id="KW-0813">Transport</keyword>
<dbReference type="InterPro" id="IPR011527">
    <property type="entry name" value="ABC1_TM_dom"/>
</dbReference>
<dbReference type="GO" id="GO:0016887">
    <property type="term" value="F:ATP hydrolysis activity"/>
    <property type="evidence" value="ECO:0007669"/>
    <property type="project" value="InterPro"/>
</dbReference>
<evidence type="ECO:0000256" key="1">
    <source>
        <dbReference type="ARBA" id="ARBA00004651"/>
    </source>
</evidence>
<name>A0A089MHL4_9BACL</name>
<evidence type="ECO:0000313" key="12">
    <source>
        <dbReference type="EMBL" id="AIQ70983.1"/>
    </source>
</evidence>
<keyword evidence="3" id="KW-1003">Cell membrane</keyword>
<evidence type="ECO:0000256" key="2">
    <source>
        <dbReference type="ARBA" id="ARBA00022448"/>
    </source>
</evidence>
<dbReference type="PANTHER" id="PTHR43394:SF1">
    <property type="entry name" value="ATP-BINDING CASSETTE SUB-FAMILY B MEMBER 10, MITOCHONDRIAL"/>
    <property type="match status" value="1"/>
</dbReference>
<reference evidence="12 13" key="1">
    <citation type="submission" date="2014-08" db="EMBL/GenBank/DDBJ databases">
        <title>Comparative genomics of the Paenibacillus odorifer group.</title>
        <authorList>
            <person name="den Bakker H.C."/>
            <person name="Tsai Y.-C."/>
            <person name="Martin N."/>
            <person name="Korlach J."/>
            <person name="Wiedmann M."/>
        </authorList>
    </citation>
    <scope>NUCLEOTIDE SEQUENCE [LARGE SCALE GENOMIC DNA]</scope>
    <source>
        <strain evidence="12 13">DSM 15220</strain>
    </source>
</reference>
<dbReference type="Gene3D" id="1.20.1560.10">
    <property type="entry name" value="ABC transporter type 1, transmembrane domain"/>
    <property type="match status" value="1"/>
</dbReference>
<dbReference type="Pfam" id="PF00664">
    <property type="entry name" value="ABC_membrane"/>
    <property type="match status" value="1"/>
</dbReference>
<dbReference type="OrthoDB" id="9802264at2"/>
<evidence type="ECO:0000256" key="5">
    <source>
        <dbReference type="ARBA" id="ARBA00022741"/>
    </source>
</evidence>
<evidence type="ECO:0000259" key="11">
    <source>
        <dbReference type="PROSITE" id="PS50929"/>
    </source>
</evidence>
<keyword evidence="5" id="KW-0547">Nucleotide-binding</keyword>
<evidence type="ECO:0000256" key="6">
    <source>
        <dbReference type="ARBA" id="ARBA00022840"/>
    </source>
</evidence>
<evidence type="ECO:0000256" key="9">
    <source>
        <dbReference type="SAM" id="Phobius"/>
    </source>
</evidence>
<keyword evidence="6 12" id="KW-0067">ATP-binding</keyword>
<dbReference type="EMBL" id="CP009287">
    <property type="protein sequence ID" value="AIQ70983.1"/>
    <property type="molecule type" value="Genomic_DNA"/>
</dbReference>
<comment type="subcellular location">
    <subcellularLocation>
        <location evidence="1">Cell membrane</location>
        <topology evidence="1">Multi-pass membrane protein</topology>
    </subcellularLocation>
</comment>
<dbReference type="PROSITE" id="PS00211">
    <property type="entry name" value="ABC_TRANSPORTER_1"/>
    <property type="match status" value="1"/>
</dbReference>
<dbReference type="Gene3D" id="3.40.50.300">
    <property type="entry name" value="P-loop containing nucleotide triphosphate hydrolases"/>
    <property type="match status" value="1"/>
</dbReference>
<feature type="transmembrane region" description="Helical" evidence="9">
    <location>
        <begin position="58"/>
        <end position="78"/>
    </location>
</feature>
<dbReference type="SMART" id="SM00382">
    <property type="entry name" value="AAA"/>
    <property type="match status" value="1"/>
</dbReference>
<dbReference type="PROSITE" id="PS50929">
    <property type="entry name" value="ABC_TM1F"/>
    <property type="match status" value="1"/>
</dbReference>
<dbReference type="InterPro" id="IPR017871">
    <property type="entry name" value="ABC_transporter-like_CS"/>
</dbReference>
<dbReference type="PROSITE" id="PS50893">
    <property type="entry name" value="ABC_TRANSPORTER_2"/>
    <property type="match status" value="1"/>
</dbReference>
<sequence>MRQLRMILNIWKYTEGSRSYYLPIGVCLLINTLESLLTPYFISQIIDDSIPDKDFKSLCYFIIIIVLMCIIGSISMIVSQKLTVKLERRITLKLRGECLNSISKQSGEFYTTAGSSDLLTLVVQDVESISDILSRQILTTAHNLIKIIGVLFLILRLQIMMSIVVIGIIILVVFQQRISNKKIELATIDSRNSVIQLQGSLQEFIINLMNFINNGLVQFQNKKIKRNEDSFTTAKINTSLAMVKYHSLMNFISSIIMVTIVGWGGFNVIRGLMTIGELFSFQIYTQRLVSPVINLSNISTELASSFVSWNRINTLLTQENSIKDDGKFSCEFSREIKFENVNFGYHQTEILSDASFTITRGTTHAIVGPSGAGKTTVINLIFRLWDANSGKITIDGRQISEYRIESLRDQISIVSQNIFLLNDSIYNNIVLDKANVTDQQVIRALKGANIFDLVNSFKDGWNTIIGENGIRLSGGEKQRLAIARAIFKDSPIMIFDEATSMLDNNTENEITQQILSLFSGKTIIMIAHRLSTIKHADIISVLKGGKIIEQGTHQQLMKEEEFYYKLYTT</sequence>
<evidence type="ECO:0000256" key="8">
    <source>
        <dbReference type="ARBA" id="ARBA00023136"/>
    </source>
</evidence>
<dbReference type="GO" id="GO:0005524">
    <property type="term" value="F:ATP binding"/>
    <property type="evidence" value="ECO:0007669"/>
    <property type="project" value="UniProtKB-KW"/>
</dbReference>
<feature type="domain" description="ABC transmembrane type-1" evidence="11">
    <location>
        <begin position="24"/>
        <end position="304"/>
    </location>
</feature>
<feature type="transmembrane region" description="Helical" evidence="9">
    <location>
        <begin position="20"/>
        <end position="46"/>
    </location>
</feature>
<dbReference type="InterPro" id="IPR039421">
    <property type="entry name" value="Type_1_exporter"/>
</dbReference>
<dbReference type="SUPFAM" id="SSF52540">
    <property type="entry name" value="P-loop containing nucleoside triphosphate hydrolases"/>
    <property type="match status" value="1"/>
</dbReference>
<accession>A0A089MHL4</accession>
<dbReference type="eggNOG" id="COG1132">
    <property type="taxonomic scope" value="Bacteria"/>
</dbReference>
<evidence type="ECO:0000259" key="10">
    <source>
        <dbReference type="PROSITE" id="PS50893"/>
    </source>
</evidence>
<proteinExistence type="predicted"/>
<feature type="transmembrane region" description="Helical" evidence="9">
    <location>
        <begin position="147"/>
        <end position="174"/>
    </location>
</feature>
<dbReference type="InterPro" id="IPR003439">
    <property type="entry name" value="ABC_transporter-like_ATP-bd"/>
</dbReference>
<evidence type="ECO:0000256" key="7">
    <source>
        <dbReference type="ARBA" id="ARBA00022989"/>
    </source>
</evidence>
<dbReference type="InterPro" id="IPR003593">
    <property type="entry name" value="AAA+_ATPase"/>
</dbReference>
<keyword evidence="7 9" id="KW-1133">Transmembrane helix</keyword>
<evidence type="ECO:0000256" key="3">
    <source>
        <dbReference type="ARBA" id="ARBA00022475"/>
    </source>
</evidence>